<accession>A0A917Z1D6</accession>
<name>A0A917Z1D6_9ALTE</name>
<feature type="chain" id="PRO_5037586517" evidence="2">
    <location>
        <begin position="19"/>
        <end position="288"/>
    </location>
</feature>
<dbReference type="Pfam" id="PF00691">
    <property type="entry name" value="OmpA"/>
    <property type="match status" value="1"/>
</dbReference>
<keyword evidence="5" id="KW-1185">Reference proteome</keyword>
<dbReference type="InterPro" id="IPR041544">
    <property type="entry name" value="MotY_N"/>
</dbReference>
<keyword evidence="2" id="KW-0732">Signal</keyword>
<dbReference type="PANTHER" id="PTHR30329">
    <property type="entry name" value="STATOR ELEMENT OF FLAGELLAR MOTOR COMPLEX"/>
    <property type="match status" value="1"/>
</dbReference>
<dbReference type="InterPro" id="IPR050330">
    <property type="entry name" value="Bact_OuterMem_StrucFunc"/>
</dbReference>
<keyword evidence="4" id="KW-0969">Cilium</keyword>
<protein>
    <submittedName>
        <fullName evidence="4">Smf-dependent flagellar motor protein MotY</fullName>
    </submittedName>
</protein>
<evidence type="ECO:0000259" key="3">
    <source>
        <dbReference type="PROSITE" id="PS51123"/>
    </source>
</evidence>
<dbReference type="PRINTS" id="PR01023">
    <property type="entry name" value="NAFLGMOTY"/>
</dbReference>
<dbReference type="Gene3D" id="3.30.1330.60">
    <property type="entry name" value="OmpA-like domain"/>
    <property type="match status" value="1"/>
</dbReference>
<feature type="signal peptide" evidence="2">
    <location>
        <begin position="1"/>
        <end position="18"/>
    </location>
</feature>
<feature type="domain" description="OmpA-like" evidence="3">
    <location>
        <begin position="171"/>
        <end position="288"/>
    </location>
</feature>
<dbReference type="Gene3D" id="2.60.40.2540">
    <property type="match status" value="1"/>
</dbReference>
<dbReference type="SUPFAM" id="SSF103088">
    <property type="entry name" value="OmpA-like"/>
    <property type="match status" value="1"/>
</dbReference>
<keyword evidence="4" id="KW-0966">Cell projection</keyword>
<dbReference type="RefSeq" id="WP_188697044.1">
    <property type="nucleotide sequence ID" value="NZ_BMLS01000005.1"/>
</dbReference>
<evidence type="ECO:0000256" key="2">
    <source>
        <dbReference type="SAM" id="SignalP"/>
    </source>
</evidence>
<dbReference type="PANTHER" id="PTHR30329:SF21">
    <property type="entry name" value="LIPOPROTEIN YIAD-RELATED"/>
    <property type="match status" value="1"/>
</dbReference>
<dbReference type="CDD" id="cd07185">
    <property type="entry name" value="OmpA_C-like"/>
    <property type="match status" value="1"/>
</dbReference>
<dbReference type="InterPro" id="IPR006665">
    <property type="entry name" value="OmpA-like"/>
</dbReference>
<dbReference type="Proteomes" id="UP000606935">
    <property type="component" value="Unassembled WGS sequence"/>
</dbReference>
<organism evidence="4 5">
    <name type="scientific">Bowmanella pacifica</name>
    <dbReference type="NCBI Taxonomy" id="502051"/>
    <lineage>
        <taxon>Bacteria</taxon>
        <taxon>Pseudomonadati</taxon>
        <taxon>Pseudomonadota</taxon>
        <taxon>Gammaproteobacteria</taxon>
        <taxon>Alteromonadales</taxon>
        <taxon>Alteromonadaceae</taxon>
        <taxon>Bowmanella</taxon>
    </lineage>
</organism>
<keyword evidence="1" id="KW-0472">Membrane</keyword>
<sequence length="288" mass="33049">MNKFFCVLLGFLAVPASAGLRHYAATIESSSWQLSSQSRLQCTLKHHVPGYGDAMFTSLASKQLNMEFELDMLQLPKTYGMAAVYSVPPNWMPGAMQRQIAQMPIRKQYNGDLPEQAAWTILSELEKGFWPTIYYRDWYNEQDRVAVGLNASNFLDQYRQFSQCVANLLPFNFEDIAYTVLSYQKSSDEFTRGSRKKLSMISDYLKEDTNIELVLLDAYTDSYGGSWSNTQLSIRRAERVKQFFEEQGVDAERIKVTGHGERRHIAENSNALSRAKNRRVVIRMEKGL</sequence>
<dbReference type="GO" id="GO:0016020">
    <property type="term" value="C:membrane"/>
    <property type="evidence" value="ECO:0007669"/>
    <property type="project" value="UniProtKB-UniRule"/>
</dbReference>
<evidence type="ECO:0000313" key="5">
    <source>
        <dbReference type="Proteomes" id="UP000606935"/>
    </source>
</evidence>
<keyword evidence="4" id="KW-0282">Flagellum</keyword>
<evidence type="ECO:0000313" key="4">
    <source>
        <dbReference type="EMBL" id="GGO72400.1"/>
    </source>
</evidence>
<reference evidence="4" key="1">
    <citation type="journal article" date="2014" name="Int. J. Syst. Evol. Microbiol.">
        <title>Complete genome sequence of Corynebacterium casei LMG S-19264T (=DSM 44701T), isolated from a smear-ripened cheese.</title>
        <authorList>
            <consortium name="US DOE Joint Genome Institute (JGI-PGF)"/>
            <person name="Walter F."/>
            <person name="Albersmeier A."/>
            <person name="Kalinowski J."/>
            <person name="Ruckert C."/>
        </authorList>
    </citation>
    <scope>NUCLEOTIDE SEQUENCE</scope>
    <source>
        <strain evidence="4">CGMCC 1.7086</strain>
    </source>
</reference>
<evidence type="ECO:0000256" key="1">
    <source>
        <dbReference type="PROSITE-ProRule" id="PRU00473"/>
    </source>
</evidence>
<gene>
    <name evidence="4" type="primary">motY</name>
    <name evidence="4" type="ORF">GCM10010982_30450</name>
</gene>
<dbReference type="AlphaFoldDB" id="A0A917Z1D6"/>
<proteinExistence type="predicted"/>
<dbReference type="EMBL" id="BMLS01000005">
    <property type="protein sequence ID" value="GGO72400.1"/>
    <property type="molecule type" value="Genomic_DNA"/>
</dbReference>
<dbReference type="InterPro" id="IPR036737">
    <property type="entry name" value="OmpA-like_sf"/>
</dbReference>
<dbReference type="Pfam" id="PF18393">
    <property type="entry name" value="MotY_N"/>
    <property type="match status" value="1"/>
</dbReference>
<reference evidence="4" key="2">
    <citation type="submission" date="2020-09" db="EMBL/GenBank/DDBJ databases">
        <authorList>
            <person name="Sun Q."/>
            <person name="Zhou Y."/>
        </authorList>
    </citation>
    <scope>NUCLEOTIDE SEQUENCE</scope>
    <source>
        <strain evidence="4">CGMCC 1.7086</strain>
    </source>
</reference>
<comment type="caution">
    <text evidence="4">The sequence shown here is derived from an EMBL/GenBank/DDBJ whole genome shotgun (WGS) entry which is preliminary data.</text>
</comment>
<dbReference type="PROSITE" id="PS51123">
    <property type="entry name" value="OMPA_2"/>
    <property type="match status" value="1"/>
</dbReference>